<comment type="similarity">
    <text evidence="1 4">Belongs to the yippee family.</text>
</comment>
<gene>
    <name evidence="6" type="ORF">LACBIDRAFT_246896</name>
</gene>
<feature type="domain" description="Yippee" evidence="5">
    <location>
        <begin position="16"/>
        <end position="113"/>
    </location>
</feature>
<dbReference type="Pfam" id="PF03226">
    <property type="entry name" value="Yippee-Mis18"/>
    <property type="match status" value="1"/>
</dbReference>
<name>B0D1Q3_LACBS</name>
<reference evidence="6 7" key="1">
    <citation type="journal article" date="2008" name="Nature">
        <title>The genome of Laccaria bicolor provides insights into mycorrhizal symbiosis.</title>
        <authorList>
            <person name="Martin F."/>
            <person name="Aerts A."/>
            <person name="Ahren D."/>
            <person name="Brun A."/>
            <person name="Danchin E.G.J."/>
            <person name="Duchaussoy F."/>
            <person name="Gibon J."/>
            <person name="Kohler A."/>
            <person name="Lindquist E."/>
            <person name="Pereda V."/>
            <person name="Salamov A."/>
            <person name="Shapiro H.J."/>
            <person name="Wuyts J."/>
            <person name="Blaudez D."/>
            <person name="Buee M."/>
            <person name="Brokstein P."/>
            <person name="Canbaeck B."/>
            <person name="Cohen D."/>
            <person name="Courty P.E."/>
            <person name="Coutinho P.M."/>
            <person name="Delaruelle C."/>
            <person name="Detter J.C."/>
            <person name="Deveau A."/>
            <person name="DiFazio S."/>
            <person name="Duplessis S."/>
            <person name="Fraissinet-Tachet L."/>
            <person name="Lucic E."/>
            <person name="Frey-Klett P."/>
            <person name="Fourrey C."/>
            <person name="Feussner I."/>
            <person name="Gay G."/>
            <person name="Grimwood J."/>
            <person name="Hoegger P.J."/>
            <person name="Jain P."/>
            <person name="Kilaru S."/>
            <person name="Labbe J."/>
            <person name="Lin Y.C."/>
            <person name="Legue V."/>
            <person name="Le Tacon F."/>
            <person name="Marmeisse R."/>
            <person name="Melayah D."/>
            <person name="Montanini B."/>
            <person name="Muratet M."/>
            <person name="Nehls U."/>
            <person name="Niculita-Hirzel H."/>
            <person name="Oudot-Le Secq M.P."/>
            <person name="Peter M."/>
            <person name="Quesneville H."/>
            <person name="Rajashekar B."/>
            <person name="Reich M."/>
            <person name="Rouhier N."/>
            <person name="Schmutz J."/>
            <person name="Yin T."/>
            <person name="Chalot M."/>
            <person name="Henrissat B."/>
            <person name="Kuees U."/>
            <person name="Lucas S."/>
            <person name="Van de Peer Y."/>
            <person name="Podila G.K."/>
            <person name="Polle A."/>
            <person name="Pukkila P.J."/>
            <person name="Richardson P.M."/>
            <person name="Rouze P."/>
            <person name="Sanders I.R."/>
            <person name="Stajich J.E."/>
            <person name="Tunlid A."/>
            <person name="Tuskan G."/>
            <person name="Grigoriev I.V."/>
        </authorList>
    </citation>
    <scope>NUCLEOTIDE SEQUENCE [LARGE SCALE GENOMIC DNA]</scope>
    <source>
        <strain evidence="7">S238N-H82 / ATCC MYA-4686</strain>
    </source>
</reference>
<evidence type="ECO:0000256" key="4">
    <source>
        <dbReference type="RuleBase" id="RU110713"/>
    </source>
</evidence>
<accession>B0D1Q3</accession>
<dbReference type="RefSeq" id="XP_001877929.1">
    <property type="nucleotide sequence ID" value="XM_001877894.1"/>
</dbReference>
<evidence type="ECO:0000259" key="5">
    <source>
        <dbReference type="PROSITE" id="PS51792"/>
    </source>
</evidence>
<organism evidence="7">
    <name type="scientific">Laccaria bicolor (strain S238N-H82 / ATCC MYA-4686)</name>
    <name type="common">Bicoloured deceiver</name>
    <name type="synonym">Laccaria laccata var. bicolor</name>
    <dbReference type="NCBI Taxonomy" id="486041"/>
    <lineage>
        <taxon>Eukaryota</taxon>
        <taxon>Fungi</taxon>
        <taxon>Dikarya</taxon>
        <taxon>Basidiomycota</taxon>
        <taxon>Agaricomycotina</taxon>
        <taxon>Agaricomycetes</taxon>
        <taxon>Agaricomycetidae</taxon>
        <taxon>Agaricales</taxon>
        <taxon>Agaricineae</taxon>
        <taxon>Hydnangiaceae</taxon>
        <taxon>Laccaria</taxon>
    </lineage>
</organism>
<dbReference type="OrthoDB" id="6407410at2759"/>
<evidence type="ECO:0000313" key="7">
    <source>
        <dbReference type="Proteomes" id="UP000001194"/>
    </source>
</evidence>
<dbReference type="GO" id="GO:0046872">
    <property type="term" value="F:metal ion binding"/>
    <property type="evidence" value="ECO:0007669"/>
    <property type="project" value="UniProtKB-KW"/>
</dbReference>
<dbReference type="EMBL" id="DS547095">
    <property type="protein sequence ID" value="EDR12032.1"/>
    <property type="molecule type" value="Genomic_DNA"/>
</dbReference>
<sequence>MADTKTQVIQTYEGHPTYSCLKCAAVITLQDELISKAFSGRDGRGFLMQSAVNVKLGRREDRSLLTGVHTVADVFCLGCNERLGWYYHKAADHMQKYKEGKYLLEREKLVKENAWVLDE</sequence>
<dbReference type="Proteomes" id="UP000001194">
    <property type="component" value="Unassembled WGS sequence"/>
</dbReference>
<proteinExistence type="inferred from homology"/>
<evidence type="ECO:0000256" key="3">
    <source>
        <dbReference type="ARBA" id="ARBA00022833"/>
    </source>
</evidence>
<dbReference type="PROSITE" id="PS51792">
    <property type="entry name" value="YIPPEE"/>
    <property type="match status" value="1"/>
</dbReference>
<dbReference type="HOGENOM" id="CLU_043857_5_2_1"/>
<evidence type="ECO:0000256" key="2">
    <source>
        <dbReference type="ARBA" id="ARBA00022723"/>
    </source>
</evidence>
<dbReference type="InParanoid" id="B0D1Q3"/>
<protein>
    <recommendedName>
        <fullName evidence="4">Protein yippee-like</fullName>
    </recommendedName>
</protein>
<dbReference type="InterPro" id="IPR034751">
    <property type="entry name" value="Yippee"/>
</dbReference>
<dbReference type="InterPro" id="IPR004910">
    <property type="entry name" value="Yippee/Mis18/Cereblon"/>
</dbReference>
<dbReference type="AlphaFoldDB" id="B0D1Q3"/>
<dbReference type="GeneID" id="6073294"/>
<dbReference type="PANTHER" id="PTHR13848">
    <property type="entry name" value="PROTEIN YIPPEE-LIKE CG15309-RELATED"/>
    <property type="match status" value="1"/>
</dbReference>
<keyword evidence="2" id="KW-0479">Metal-binding</keyword>
<keyword evidence="3" id="KW-0862">Zinc</keyword>
<evidence type="ECO:0000313" key="6">
    <source>
        <dbReference type="EMBL" id="EDR12032.1"/>
    </source>
</evidence>
<evidence type="ECO:0000256" key="1">
    <source>
        <dbReference type="ARBA" id="ARBA00005613"/>
    </source>
</evidence>
<dbReference type="STRING" id="486041.B0D1Q3"/>
<dbReference type="InterPro" id="IPR039058">
    <property type="entry name" value="Yippee_fam"/>
</dbReference>
<dbReference type="KEGG" id="lbc:LACBIDRAFT_246896"/>
<keyword evidence="7" id="KW-1185">Reference proteome</keyword>